<name>A0A4Y8IEC1_9BACI</name>
<accession>A0A4Y8IEC1</accession>
<dbReference type="InterPro" id="IPR036059">
    <property type="entry name" value="TldD/PmbA_sf"/>
</dbReference>
<dbReference type="GO" id="GO:0008237">
    <property type="term" value="F:metallopeptidase activity"/>
    <property type="evidence" value="ECO:0007669"/>
    <property type="project" value="InterPro"/>
</dbReference>
<dbReference type="Pfam" id="PF01523">
    <property type="entry name" value="PmbA_TldD_1st"/>
    <property type="match status" value="1"/>
</dbReference>
<dbReference type="SUPFAM" id="SSF111283">
    <property type="entry name" value="Putative modulator of DNA gyrase, PmbA/TldD"/>
    <property type="match status" value="1"/>
</dbReference>
<evidence type="ECO:0000259" key="4">
    <source>
        <dbReference type="Pfam" id="PF19290"/>
    </source>
</evidence>
<dbReference type="OrthoDB" id="9803618at2"/>
<evidence type="ECO:0000259" key="3">
    <source>
        <dbReference type="Pfam" id="PF19289"/>
    </source>
</evidence>
<dbReference type="InterPro" id="IPR035068">
    <property type="entry name" value="TldD/PmbA_N"/>
</dbReference>
<feature type="domain" description="Metalloprotease TldD/E central" evidence="4">
    <location>
        <begin position="114"/>
        <end position="215"/>
    </location>
</feature>
<evidence type="ECO:0000313" key="6">
    <source>
        <dbReference type="Proteomes" id="UP000297975"/>
    </source>
</evidence>
<proteinExistence type="inferred from homology"/>
<keyword evidence="6" id="KW-1185">Reference proteome</keyword>
<evidence type="ECO:0000259" key="2">
    <source>
        <dbReference type="Pfam" id="PF01523"/>
    </source>
</evidence>
<gene>
    <name evidence="5" type="ORF">E3U55_13850</name>
</gene>
<dbReference type="Pfam" id="PF19289">
    <property type="entry name" value="PmbA_TldD_3rd"/>
    <property type="match status" value="1"/>
</dbReference>
<comment type="similarity">
    <text evidence="1">Belongs to the peptidase U62 family.</text>
</comment>
<protein>
    <submittedName>
        <fullName evidence="5">TldD/PmbA family protein</fullName>
    </submittedName>
</protein>
<dbReference type="AlphaFoldDB" id="A0A4Y8IEC1"/>
<dbReference type="InterPro" id="IPR045569">
    <property type="entry name" value="Metalloprtase-TldD/E_C"/>
</dbReference>
<feature type="domain" description="Metalloprotease TldD/E C-terminal" evidence="3">
    <location>
        <begin position="226"/>
        <end position="446"/>
    </location>
</feature>
<feature type="domain" description="Metalloprotease TldD/E N-terminal" evidence="2">
    <location>
        <begin position="22"/>
        <end position="86"/>
    </location>
</feature>
<reference evidence="5 6" key="1">
    <citation type="submission" date="2019-03" db="EMBL/GenBank/DDBJ databases">
        <authorList>
            <person name="He R.-H."/>
        </authorList>
    </citation>
    <scope>NUCLEOTIDE SEQUENCE [LARGE SCALE GENOMIC DNA]</scope>
    <source>
        <strain evidence="6">SH 714</strain>
    </source>
</reference>
<dbReference type="GO" id="GO:0005829">
    <property type="term" value="C:cytosol"/>
    <property type="evidence" value="ECO:0007669"/>
    <property type="project" value="TreeGrafter"/>
</dbReference>
<dbReference type="Pfam" id="PF19290">
    <property type="entry name" value="PmbA_TldD_2nd"/>
    <property type="match status" value="1"/>
</dbReference>
<organism evidence="5 6">
    <name type="scientific">Filobacillus milosensis</name>
    <dbReference type="NCBI Taxonomy" id="94137"/>
    <lineage>
        <taxon>Bacteria</taxon>
        <taxon>Bacillati</taxon>
        <taxon>Bacillota</taxon>
        <taxon>Bacilli</taxon>
        <taxon>Bacillales</taxon>
        <taxon>Bacillaceae</taxon>
        <taxon>Filobacillus</taxon>
    </lineage>
</organism>
<dbReference type="Gene3D" id="3.30.2290.10">
    <property type="entry name" value="PmbA/TldD superfamily"/>
    <property type="match status" value="1"/>
</dbReference>
<dbReference type="InterPro" id="IPR002510">
    <property type="entry name" value="Metalloprtase-TldD/E_N"/>
</dbReference>
<dbReference type="GO" id="GO:0006508">
    <property type="term" value="P:proteolysis"/>
    <property type="evidence" value="ECO:0007669"/>
    <property type="project" value="InterPro"/>
</dbReference>
<sequence length="448" mass="49780">MNLTDFKVRLFEKAQTKGFTDVELYYEKKKQFTSLLDQGEVDQFSVSEVMGLSFRGLYDGKMGYAYSEKLDDFSIDFLLDNAKENALILENENQEKIFAGNSNYPDANFYTEELNQFSYEELVEFLKIVESFVYKEDTRVVGTGFLGIQSSEIEKALFNSKGISLMERRNLLATGVSLIVKEGDLTKSGAYEKILYDLSETTAIDIAKKGVNEAISYLNPRSIENRKYKVLLRNDAATAILSSFSPVFSAENVQNGRSLLKDKVGEMIAGDNITLIDDPLHPDGNMSRNFDAEGVATKTVTVVEKGRLNTLFHNQKTAQKEDVETTGHAYKESYKDALTVATSNFYLKPGDQSYDELIKSIDEGVIITELSGLHSGVNEISGDFSIAAKGYYVKDGKVEGATNQLTVAGNFYDLLNDVKQIGSDLELAKRFGSASPSLLINQLSITSE</sequence>
<evidence type="ECO:0000256" key="1">
    <source>
        <dbReference type="ARBA" id="ARBA00005836"/>
    </source>
</evidence>
<dbReference type="Proteomes" id="UP000297975">
    <property type="component" value="Unassembled WGS sequence"/>
</dbReference>
<dbReference type="EMBL" id="SOPW01000017">
    <property type="protein sequence ID" value="TFB14260.1"/>
    <property type="molecule type" value="Genomic_DNA"/>
</dbReference>
<dbReference type="InterPro" id="IPR045570">
    <property type="entry name" value="Metalloprtase-TldD/E_cen_dom"/>
</dbReference>
<dbReference type="PANTHER" id="PTHR43421:SF1">
    <property type="entry name" value="METALLOPROTEASE PMBA"/>
    <property type="match status" value="1"/>
</dbReference>
<comment type="caution">
    <text evidence="5">The sequence shown here is derived from an EMBL/GenBank/DDBJ whole genome shotgun (WGS) entry which is preliminary data.</text>
</comment>
<dbReference type="RefSeq" id="WP_134341071.1">
    <property type="nucleotide sequence ID" value="NZ_SOPW01000017.1"/>
</dbReference>
<dbReference type="InterPro" id="IPR047657">
    <property type="entry name" value="PmbA"/>
</dbReference>
<evidence type="ECO:0000313" key="5">
    <source>
        <dbReference type="EMBL" id="TFB14260.1"/>
    </source>
</evidence>
<dbReference type="PANTHER" id="PTHR43421">
    <property type="entry name" value="METALLOPROTEASE PMBA"/>
    <property type="match status" value="1"/>
</dbReference>